<dbReference type="AlphaFoldDB" id="A0A2T0S8H9"/>
<dbReference type="PANTHER" id="PTHR43788">
    <property type="entry name" value="DNA2/NAM7 HELICASE FAMILY MEMBER"/>
    <property type="match status" value="1"/>
</dbReference>
<dbReference type="Proteomes" id="UP000239494">
    <property type="component" value="Unassembled WGS sequence"/>
</dbReference>
<evidence type="ECO:0000256" key="5">
    <source>
        <dbReference type="ARBA" id="ARBA00022840"/>
    </source>
</evidence>
<dbReference type="Gene3D" id="3.30.870.10">
    <property type="entry name" value="Endonuclease Chain A"/>
    <property type="match status" value="1"/>
</dbReference>
<keyword evidence="8" id="KW-1185">Reference proteome</keyword>
<feature type="domain" description="PLD phosphodiesterase" evidence="6">
    <location>
        <begin position="821"/>
        <end position="848"/>
    </location>
</feature>
<keyword evidence="3" id="KW-0378">Hydrolase</keyword>
<organism evidence="7 8">
    <name type="scientific">Umezawaea tangerina</name>
    <dbReference type="NCBI Taxonomy" id="84725"/>
    <lineage>
        <taxon>Bacteria</taxon>
        <taxon>Bacillati</taxon>
        <taxon>Actinomycetota</taxon>
        <taxon>Actinomycetes</taxon>
        <taxon>Pseudonocardiales</taxon>
        <taxon>Pseudonocardiaceae</taxon>
        <taxon>Umezawaea</taxon>
    </lineage>
</organism>
<dbReference type="Pfam" id="PF13091">
    <property type="entry name" value="PLDc_2"/>
    <property type="match status" value="1"/>
</dbReference>
<dbReference type="GO" id="GO:0005524">
    <property type="term" value="F:ATP binding"/>
    <property type="evidence" value="ECO:0007669"/>
    <property type="project" value="UniProtKB-KW"/>
</dbReference>
<dbReference type="SUPFAM" id="SSF52540">
    <property type="entry name" value="P-loop containing nucleoside triphosphate hydrolases"/>
    <property type="match status" value="1"/>
</dbReference>
<dbReference type="GO" id="GO:0016787">
    <property type="term" value="F:hydrolase activity"/>
    <property type="evidence" value="ECO:0007669"/>
    <property type="project" value="UniProtKB-KW"/>
</dbReference>
<dbReference type="InterPro" id="IPR001736">
    <property type="entry name" value="PLipase_D/transphosphatidylase"/>
</dbReference>
<dbReference type="PANTHER" id="PTHR43788:SF8">
    <property type="entry name" value="DNA-BINDING PROTEIN SMUBP-2"/>
    <property type="match status" value="1"/>
</dbReference>
<dbReference type="InterPro" id="IPR043764">
    <property type="entry name" value="DUF5710"/>
</dbReference>
<evidence type="ECO:0000256" key="2">
    <source>
        <dbReference type="ARBA" id="ARBA00022741"/>
    </source>
</evidence>
<proteinExistence type="inferred from homology"/>
<protein>
    <submittedName>
        <fullName evidence="7">Phospholipase D-like protein</fullName>
    </submittedName>
</protein>
<dbReference type="OrthoDB" id="3197455at2"/>
<name>A0A2T0S8H9_9PSEU</name>
<evidence type="ECO:0000256" key="1">
    <source>
        <dbReference type="ARBA" id="ARBA00007913"/>
    </source>
</evidence>
<dbReference type="InterPro" id="IPR050534">
    <property type="entry name" value="Coronavir_polyprotein_1ab"/>
</dbReference>
<reference evidence="7 8" key="1">
    <citation type="submission" date="2018-03" db="EMBL/GenBank/DDBJ databases">
        <title>Genomic Encyclopedia of Archaeal and Bacterial Type Strains, Phase II (KMG-II): from individual species to whole genera.</title>
        <authorList>
            <person name="Goeker M."/>
        </authorList>
    </citation>
    <scope>NUCLEOTIDE SEQUENCE [LARGE SCALE GENOMIC DNA]</scope>
    <source>
        <strain evidence="7 8">DSM 44720</strain>
    </source>
</reference>
<dbReference type="InterPro" id="IPR003593">
    <property type="entry name" value="AAA+_ATPase"/>
</dbReference>
<dbReference type="Gene3D" id="3.40.50.300">
    <property type="entry name" value="P-loop containing nucleotide triphosphate hydrolases"/>
    <property type="match status" value="2"/>
</dbReference>
<dbReference type="InterPro" id="IPR025202">
    <property type="entry name" value="PLD-like_dom"/>
</dbReference>
<dbReference type="Pfam" id="PF13086">
    <property type="entry name" value="AAA_11"/>
    <property type="match status" value="1"/>
</dbReference>
<dbReference type="InterPro" id="IPR041677">
    <property type="entry name" value="DNA2/NAM7_AAA_11"/>
</dbReference>
<evidence type="ECO:0000259" key="6">
    <source>
        <dbReference type="PROSITE" id="PS50035"/>
    </source>
</evidence>
<dbReference type="Pfam" id="PF18974">
    <property type="entry name" value="DUF5710"/>
    <property type="match status" value="1"/>
</dbReference>
<dbReference type="GO" id="GO:0043139">
    <property type="term" value="F:5'-3' DNA helicase activity"/>
    <property type="evidence" value="ECO:0007669"/>
    <property type="project" value="TreeGrafter"/>
</dbReference>
<sequence length="952" mass="104382">MVAGKRNHPVDDFLRAIGNEIEAQLAGSGPGDGRIGLKDGLLVGVDGSEFDYVFSPVKKWEADAGDRFLVRSSASRRRWERATVAPMPDGKVRVTTAAELGRTPGTVQLAKDETGSSELLAGRVSGVSGSVNRATADLVLGEGAPRIGRCADVDRLIHGYRALALNTRQRMAIEHALASDVTFIWGPPGTGKTEVVCRIVEGCLRQGLKVLFLAPTKIAVDQAVERLCVLLQHEEGFDTGLLQRLGEIESRSLVDGFGPCVSPDMIVAKLAREIDERAAAVESRGDQVRAGIDLHAALSDTARLLGEERDRRTDLTRGAVAGGQVDGELERCRRTIKALERKLAECSAAVSAVEPLAGLRDVDARMTRELAAIQDERRALVDAVRERRRVVATTVAKAIQSRPLMDTVDVVVIDEAGMVALPSAWCAAGLADKRVVIAGDFRQLPAVTHGSTSRTATAEDQRHSLTWMDRDAFTAAGLVDPDGAARSDSRMICLDSQYRMRRAICAVVNEVAYPDSPLRTERDDVSRLPGSRLISGSLVLVDTTSRRIPYSARRRNAHKSNIVHEAVVHELVRGLQFDSVLPTRKRTDLARGERATDRMAVIVPYRDQAKTLRKSLAHRFGEEYDGLVDTVHRFQGSQRPLVVVDTVAGAGDKPGWFYEQKGLSSATCRLLNVALSRAQDHLVVIADVDFLRRAVPADSEVARLVDHLVRHADRLAVDDLVPVRAAADLAGMTADELARPAFFPADEVERALVWDFELARRRIDVYCPFLDRPPVRKWLKRLERRMLDGVVVAVHTRPQDEGSSAAGLVDELHAAGCQVVLRERMHEKVVVIDGTVLWHGSSNLFANTGPTDLMMRITDPAACEQVTRIIASARMERPARPRWPPRPTSSGPPVAVGDVLNGRLYLNVPRGEKDEAKDLVEARWDRDRGLWHVDADTPRAKVRRWLPGEPGV</sequence>
<dbReference type="InterPro" id="IPR041679">
    <property type="entry name" value="DNA2/NAM7-like_C"/>
</dbReference>
<dbReference type="CDD" id="cd18808">
    <property type="entry name" value="SF1_C_Upf1"/>
    <property type="match status" value="1"/>
</dbReference>
<dbReference type="InterPro" id="IPR027417">
    <property type="entry name" value="P-loop_NTPase"/>
</dbReference>
<dbReference type="RefSeq" id="WP_106196868.1">
    <property type="nucleotide sequence ID" value="NZ_PVTF01000025.1"/>
</dbReference>
<dbReference type="GO" id="GO:0006793">
    <property type="term" value="P:phosphorus metabolic process"/>
    <property type="evidence" value="ECO:0007669"/>
    <property type="project" value="UniProtKB-ARBA"/>
</dbReference>
<gene>
    <name evidence="7" type="ORF">CLV43_12551</name>
</gene>
<evidence type="ECO:0000313" key="7">
    <source>
        <dbReference type="EMBL" id="PRY29702.1"/>
    </source>
</evidence>
<keyword evidence="2" id="KW-0547">Nucleotide-binding</keyword>
<dbReference type="SUPFAM" id="SSF56024">
    <property type="entry name" value="Phospholipase D/nuclease"/>
    <property type="match status" value="1"/>
</dbReference>
<dbReference type="SMART" id="SM00382">
    <property type="entry name" value="AAA"/>
    <property type="match status" value="1"/>
</dbReference>
<dbReference type="PROSITE" id="PS50035">
    <property type="entry name" value="PLD"/>
    <property type="match status" value="1"/>
</dbReference>
<evidence type="ECO:0000256" key="4">
    <source>
        <dbReference type="ARBA" id="ARBA00022806"/>
    </source>
</evidence>
<comment type="similarity">
    <text evidence="1">Belongs to the DNA2/NAM7 helicase family.</text>
</comment>
<accession>A0A2T0S8H9</accession>
<evidence type="ECO:0000313" key="8">
    <source>
        <dbReference type="Proteomes" id="UP000239494"/>
    </source>
</evidence>
<dbReference type="EMBL" id="PVTF01000025">
    <property type="protein sequence ID" value="PRY29702.1"/>
    <property type="molecule type" value="Genomic_DNA"/>
</dbReference>
<keyword evidence="4" id="KW-0347">Helicase</keyword>
<keyword evidence="5" id="KW-0067">ATP-binding</keyword>
<dbReference type="InterPro" id="IPR047187">
    <property type="entry name" value="SF1_C_Upf1"/>
</dbReference>
<evidence type="ECO:0000256" key="3">
    <source>
        <dbReference type="ARBA" id="ARBA00022801"/>
    </source>
</evidence>
<dbReference type="Pfam" id="PF13087">
    <property type="entry name" value="AAA_12"/>
    <property type="match status" value="1"/>
</dbReference>
<comment type="caution">
    <text evidence="7">The sequence shown here is derived from an EMBL/GenBank/DDBJ whole genome shotgun (WGS) entry which is preliminary data.</text>
</comment>